<comment type="subcellular location">
    <subcellularLocation>
        <location evidence="1">Cell outer membrane</location>
        <topology evidence="1">Multi-pass membrane protein</topology>
    </subcellularLocation>
</comment>
<dbReference type="Proteomes" id="UP000324029">
    <property type="component" value="Unassembled WGS sequence"/>
</dbReference>
<evidence type="ECO:0000256" key="5">
    <source>
        <dbReference type="ARBA" id="ARBA00022729"/>
    </source>
</evidence>
<sequence length="417" mass="45947">MIKKWSLCALSCAVSLASAQSFGNGFALNEQSVSGLGTAYAGRASSALDASTVYGNPAGMSRLDKEQISGGFVYIIPNVNVDNDRASNAFGPVTGEMSSDIARSTPVPFGYYVNPLDERWSFGFGVYSPFGQGVGYGHESTARYLSEKTDLKMITFQPTLSYKVTDDLSAGLGLTANYANFTLVSALPVTEGKIKAKGDDWGYGYNFGLLYQLTDRTRVGMTYHSKVNLDLNMQSKVRNLLPLLGPANENIDGSLKGSTPESVDLSLTHKLNDDWTLYANTTWTRWSRWQAITINNTNSPTPIFDVIQQDLHWHDTWGYSLGASYRLNPQWVLRAGLALDESPAGNTTQNARLPVADRKILTLGAGWKVDENWSVDFAYSYLRQDTFNLHQQDSTGQFQADYKIQAQGLGIQLNYLF</sequence>
<organism evidence="9 10">
    <name type="scientific">Pseudomonas synxantha</name>
    <dbReference type="NCBI Taxonomy" id="47883"/>
    <lineage>
        <taxon>Bacteria</taxon>
        <taxon>Pseudomonadati</taxon>
        <taxon>Pseudomonadota</taxon>
        <taxon>Gammaproteobacteria</taxon>
        <taxon>Pseudomonadales</taxon>
        <taxon>Pseudomonadaceae</taxon>
        <taxon>Pseudomonas</taxon>
    </lineage>
</organism>
<dbReference type="Pfam" id="PF03349">
    <property type="entry name" value="Toluene_X"/>
    <property type="match status" value="1"/>
</dbReference>
<evidence type="ECO:0000313" key="10">
    <source>
        <dbReference type="Proteomes" id="UP000324029"/>
    </source>
</evidence>
<accession>A0A5D3GDP8</accession>
<evidence type="ECO:0000256" key="7">
    <source>
        <dbReference type="ARBA" id="ARBA00023237"/>
    </source>
</evidence>
<keyword evidence="6" id="KW-0472">Membrane</keyword>
<keyword evidence="4" id="KW-0812">Transmembrane</keyword>
<protein>
    <submittedName>
        <fullName evidence="9">Transporter</fullName>
    </submittedName>
</protein>
<evidence type="ECO:0000256" key="2">
    <source>
        <dbReference type="ARBA" id="ARBA00008163"/>
    </source>
</evidence>
<dbReference type="SUPFAM" id="SSF56935">
    <property type="entry name" value="Porins"/>
    <property type="match status" value="1"/>
</dbReference>
<comment type="caution">
    <text evidence="9">The sequence shown here is derived from an EMBL/GenBank/DDBJ whole genome shotgun (WGS) entry which is preliminary data.</text>
</comment>
<comment type="similarity">
    <text evidence="2">Belongs to the OmpP1/FadL family.</text>
</comment>
<reference evidence="9 10" key="1">
    <citation type="submission" date="2019-08" db="EMBL/GenBank/DDBJ databases">
        <title>Subclass B2 metallo-beta lactamase from Pseudomonas synxantha.</title>
        <authorList>
            <person name="Poirel L."/>
            <person name="Palmieri M."/>
            <person name="Masseron A."/>
            <person name="Perreten V."/>
            <person name="Nordman P."/>
        </authorList>
    </citation>
    <scope>NUCLEOTIDE SEQUENCE [LARGE SCALE GENOMIC DNA]</scope>
    <source>
        <strain evidence="9 10">MCP106</strain>
    </source>
</reference>
<dbReference type="EMBL" id="VSRO01000005">
    <property type="protein sequence ID" value="TYK57878.1"/>
    <property type="molecule type" value="Genomic_DNA"/>
</dbReference>
<dbReference type="Gene3D" id="2.40.160.60">
    <property type="entry name" value="Outer membrane protein transport protein (OMPP1/FadL/TodX)"/>
    <property type="match status" value="1"/>
</dbReference>
<dbReference type="GO" id="GO:0015483">
    <property type="term" value="F:long-chain fatty acid transporting porin activity"/>
    <property type="evidence" value="ECO:0007669"/>
    <property type="project" value="TreeGrafter"/>
</dbReference>
<keyword evidence="7" id="KW-0998">Cell outer membrane</keyword>
<feature type="chain" id="PRO_5022861637" evidence="8">
    <location>
        <begin position="20"/>
        <end position="417"/>
    </location>
</feature>
<dbReference type="PANTHER" id="PTHR35093">
    <property type="entry name" value="OUTER MEMBRANE PROTEIN NMB0088-RELATED"/>
    <property type="match status" value="1"/>
</dbReference>
<evidence type="ECO:0000256" key="4">
    <source>
        <dbReference type="ARBA" id="ARBA00022692"/>
    </source>
</evidence>
<keyword evidence="3" id="KW-1134">Transmembrane beta strand</keyword>
<dbReference type="GO" id="GO:0009279">
    <property type="term" value="C:cell outer membrane"/>
    <property type="evidence" value="ECO:0007669"/>
    <property type="project" value="UniProtKB-SubCell"/>
</dbReference>
<reference evidence="9 10" key="2">
    <citation type="submission" date="2019-08" db="EMBL/GenBank/DDBJ databases">
        <authorList>
            <person name="Brilhante M."/>
            <person name="Perreten V."/>
        </authorList>
    </citation>
    <scope>NUCLEOTIDE SEQUENCE [LARGE SCALE GENOMIC DNA]</scope>
    <source>
        <strain evidence="9 10">MCP106</strain>
    </source>
</reference>
<gene>
    <name evidence="9" type="ORF">FXO26_11485</name>
</gene>
<keyword evidence="5 8" id="KW-0732">Signal</keyword>
<dbReference type="RefSeq" id="WP_148853283.1">
    <property type="nucleotide sequence ID" value="NZ_VSRO01000005.1"/>
</dbReference>
<proteinExistence type="inferred from homology"/>
<dbReference type="AlphaFoldDB" id="A0A5D3GDP8"/>
<evidence type="ECO:0000256" key="6">
    <source>
        <dbReference type="ARBA" id="ARBA00023136"/>
    </source>
</evidence>
<name>A0A5D3GDP8_9PSED</name>
<dbReference type="InterPro" id="IPR005017">
    <property type="entry name" value="OMPP1/FadL/TodX"/>
</dbReference>
<dbReference type="PANTHER" id="PTHR35093:SF8">
    <property type="entry name" value="OUTER MEMBRANE PROTEIN NMB0088-RELATED"/>
    <property type="match status" value="1"/>
</dbReference>
<evidence type="ECO:0000256" key="8">
    <source>
        <dbReference type="SAM" id="SignalP"/>
    </source>
</evidence>
<evidence type="ECO:0000313" key="9">
    <source>
        <dbReference type="EMBL" id="TYK57878.1"/>
    </source>
</evidence>
<evidence type="ECO:0000256" key="1">
    <source>
        <dbReference type="ARBA" id="ARBA00004571"/>
    </source>
</evidence>
<feature type="signal peptide" evidence="8">
    <location>
        <begin position="1"/>
        <end position="19"/>
    </location>
</feature>
<evidence type="ECO:0000256" key="3">
    <source>
        <dbReference type="ARBA" id="ARBA00022452"/>
    </source>
</evidence>